<evidence type="ECO:0000313" key="4">
    <source>
        <dbReference type="Proteomes" id="UP000002009"/>
    </source>
</evidence>
<dbReference type="Proteomes" id="UP000002009">
    <property type="component" value="Chromosome 4"/>
</dbReference>
<name>C1E4I9_MICCC</name>
<dbReference type="RefSeq" id="XP_002501868.1">
    <property type="nucleotide sequence ID" value="XM_002501822.1"/>
</dbReference>
<protein>
    <submittedName>
        <fullName evidence="3">Uncharacterized protein</fullName>
    </submittedName>
</protein>
<dbReference type="GeneID" id="8242757"/>
<keyword evidence="1" id="KW-0175">Coiled coil</keyword>
<reference evidence="3 4" key="1">
    <citation type="journal article" date="2009" name="Science">
        <title>Green evolution and dynamic adaptations revealed by genomes of the marine picoeukaryotes Micromonas.</title>
        <authorList>
            <person name="Worden A.Z."/>
            <person name="Lee J.H."/>
            <person name="Mock T."/>
            <person name="Rouze P."/>
            <person name="Simmons M.P."/>
            <person name="Aerts A.L."/>
            <person name="Allen A.E."/>
            <person name="Cuvelier M.L."/>
            <person name="Derelle E."/>
            <person name="Everett M.V."/>
            <person name="Foulon E."/>
            <person name="Grimwood J."/>
            <person name="Gundlach H."/>
            <person name="Henrissat B."/>
            <person name="Napoli C."/>
            <person name="McDonald S.M."/>
            <person name="Parker M.S."/>
            <person name="Rombauts S."/>
            <person name="Salamov A."/>
            <person name="Von Dassow P."/>
            <person name="Badger J.H."/>
            <person name="Coutinho P.M."/>
            <person name="Demir E."/>
            <person name="Dubchak I."/>
            <person name="Gentemann C."/>
            <person name="Eikrem W."/>
            <person name="Gready J.E."/>
            <person name="John U."/>
            <person name="Lanier W."/>
            <person name="Lindquist E.A."/>
            <person name="Lucas S."/>
            <person name="Mayer K.F."/>
            <person name="Moreau H."/>
            <person name="Not F."/>
            <person name="Otillar R."/>
            <person name="Panaud O."/>
            <person name="Pangilinan J."/>
            <person name="Paulsen I."/>
            <person name="Piegu B."/>
            <person name="Poliakov A."/>
            <person name="Robbens S."/>
            <person name="Schmutz J."/>
            <person name="Toulza E."/>
            <person name="Wyss T."/>
            <person name="Zelensky A."/>
            <person name="Zhou K."/>
            <person name="Armbrust E.V."/>
            <person name="Bhattacharya D."/>
            <person name="Goodenough U.W."/>
            <person name="Van de Peer Y."/>
            <person name="Grigoriev I.V."/>
        </authorList>
    </citation>
    <scope>NUCLEOTIDE SEQUENCE [LARGE SCALE GENOMIC DNA]</scope>
    <source>
        <strain evidence="4">RCC299 / NOUM17</strain>
    </source>
</reference>
<evidence type="ECO:0000313" key="3">
    <source>
        <dbReference type="EMBL" id="ACO63126.1"/>
    </source>
</evidence>
<accession>C1E4I9</accession>
<evidence type="ECO:0000256" key="2">
    <source>
        <dbReference type="SAM" id="MobiDB-lite"/>
    </source>
</evidence>
<organism evidence="3 4">
    <name type="scientific">Micromonas commoda (strain RCC299 / NOUM17 / CCMP2709)</name>
    <name type="common">Picoplanktonic green alga</name>
    <dbReference type="NCBI Taxonomy" id="296587"/>
    <lineage>
        <taxon>Eukaryota</taxon>
        <taxon>Viridiplantae</taxon>
        <taxon>Chlorophyta</taxon>
        <taxon>Mamiellophyceae</taxon>
        <taxon>Mamiellales</taxon>
        <taxon>Mamiellaceae</taxon>
        <taxon>Micromonas</taxon>
    </lineage>
</organism>
<dbReference type="EMBL" id="CP001325">
    <property type="protein sequence ID" value="ACO63126.1"/>
    <property type="molecule type" value="Genomic_DNA"/>
</dbReference>
<dbReference type="OrthoDB" id="10674771at2759"/>
<dbReference type="KEGG" id="mis:MICPUN_58055"/>
<gene>
    <name evidence="3" type="ORF">MICPUN_58055</name>
</gene>
<dbReference type="InParanoid" id="C1E4I9"/>
<dbReference type="AlphaFoldDB" id="C1E4I9"/>
<proteinExistence type="predicted"/>
<evidence type="ECO:0000256" key="1">
    <source>
        <dbReference type="SAM" id="Coils"/>
    </source>
</evidence>
<feature type="region of interest" description="Disordered" evidence="2">
    <location>
        <begin position="266"/>
        <end position="287"/>
    </location>
</feature>
<sequence>MSDLAQLRAEVAKTIASLPEVIRSCSVDVLVGDIASVFDEDDYRRPPGIDPNHPAPPKTWNALIEAMRDPRLTSSEAVKELETAAAALEARIADADEVHDAGDDDPTIHARPLGTGLVSCRACGRVLAAEALAAHGKETCAAVRQALGADGVARALGGTWGFAELPSASSLLAAVPRAGGVASVPGGGAAPKVKKMTKKALKEQQMAAAAAGAGAGAGAGLPGVPLGAGGPARAVHGATGGFDPTRVSGQFNRGAAYDVQHHLFLQQQQQQQQQRHHQQQGSQQLGLGLGLGSANSAGLAQLTPGDFSGAVPDQGFRGALGVPPVVAAAEKKAAGAKRKRDAAAAAAAAAGAGVAGVVGAGAGALPPAAFAAQQPHGTPGGGPAGAFDAATLAQLNAQTARALQQRRAAMAQKIAQQQRLRQRMELDRERAPGLQGVAPLAQVTDVGRLRYLRQRALYSIMFHGTQRELLDRMTPNIVPAQIYLAGASSVVPPFPAVTG</sequence>
<feature type="coiled-coil region" evidence="1">
    <location>
        <begin position="392"/>
        <end position="420"/>
    </location>
</feature>
<dbReference type="OMA" id="RALYSIM"/>
<keyword evidence="4" id="KW-1185">Reference proteome</keyword>